<evidence type="ECO:0000313" key="2">
    <source>
        <dbReference type="EMBL" id="ELA41459.1"/>
    </source>
</evidence>
<dbReference type="InParanoid" id="L2GLD8"/>
<keyword evidence="1" id="KW-0812">Transmembrane</keyword>
<sequence length="136" mass="15383">MLCLSCLLPGKLGKSVRKIATLVFGVVLVYAVCWALILKGLDFKMQGANLADQKLVLDFLVKNNSFGDITLKNLDFYNNEDEKVNKKTDDLPLLIKKFSAEPLKIGFSLDEYKSVELTVRILGLQKKFKTKINEKR</sequence>
<dbReference type="EMBL" id="JH370144">
    <property type="protein sequence ID" value="ELA41459.1"/>
    <property type="molecule type" value="Genomic_DNA"/>
</dbReference>
<dbReference type="AlphaFoldDB" id="L2GLD8"/>
<reference evidence="3" key="1">
    <citation type="submission" date="2011-05" db="EMBL/GenBank/DDBJ databases">
        <title>The genome sequence of Vittaforma corneae strain ATCC 50505.</title>
        <authorList>
            <consortium name="The Broad Institute Genome Sequencing Platform"/>
            <person name="Cuomo C."/>
            <person name="Didier E."/>
            <person name="Bowers L."/>
            <person name="Young S.K."/>
            <person name="Zeng Q."/>
            <person name="Gargeya S."/>
            <person name="Fitzgerald M."/>
            <person name="Haas B."/>
            <person name="Abouelleil A."/>
            <person name="Alvarado L."/>
            <person name="Arachchi H.M."/>
            <person name="Berlin A."/>
            <person name="Chapman S.B."/>
            <person name="Gearin G."/>
            <person name="Goldberg J."/>
            <person name="Griggs A."/>
            <person name="Gujja S."/>
            <person name="Hansen M."/>
            <person name="Heiman D."/>
            <person name="Howarth C."/>
            <person name="Larimer J."/>
            <person name="Lui A."/>
            <person name="MacDonald P.J.P."/>
            <person name="McCowen C."/>
            <person name="Montmayeur A."/>
            <person name="Murphy C."/>
            <person name="Neiman D."/>
            <person name="Pearson M."/>
            <person name="Priest M."/>
            <person name="Roberts A."/>
            <person name="Saif S."/>
            <person name="Shea T."/>
            <person name="Sisk P."/>
            <person name="Stolte C."/>
            <person name="Sykes S."/>
            <person name="Wortman J."/>
            <person name="Nusbaum C."/>
            <person name="Birren B."/>
        </authorList>
    </citation>
    <scope>NUCLEOTIDE SEQUENCE [LARGE SCALE GENOMIC DNA]</scope>
    <source>
        <strain evidence="3">ATCC 50505</strain>
    </source>
</reference>
<organism evidence="2 3">
    <name type="scientific">Vittaforma corneae (strain ATCC 50505)</name>
    <name type="common">Microsporidian parasite</name>
    <name type="synonym">Nosema corneum</name>
    <dbReference type="NCBI Taxonomy" id="993615"/>
    <lineage>
        <taxon>Eukaryota</taxon>
        <taxon>Fungi</taxon>
        <taxon>Fungi incertae sedis</taxon>
        <taxon>Microsporidia</taxon>
        <taxon>Nosematidae</taxon>
        <taxon>Vittaforma</taxon>
    </lineage>
</organism>
<evidence type="ECO:0000256" key="1">
    <source>
        <dbReference type="SAM" id="Phobius"/>
    </source>
</evidence>
<evidence type="ECO:0000313" key="3">
    <source>
        <dbReference type="Proteomes" id="UP000011082"/>
    </source>
</evidence>
<name>L2GLD8_VITCO</name>
<accession>L2GLD8</accession>
<feature type="transmembrane region" description="Helical" evidence="1">
    <location>
        <begin position="19"/>
        <end position="38"/>
    </location>
</feature>
<keyword evidence="3" id="KW-1185">Reference proteome</keyword>
<dbReference type="RefSeq" id="XP_007605010.1">
    <property type="nucleotide sequence ID" value="XM_007604948.1"/>
</dbReference>
<dbReference type="Proteomes" id="UP000011082">
    <property type="component" value="Unassembled WGS sequence"/>
</dbReference>
<dbReference type="GeneID" id="19882275"/>
<dbReference type="VEuPathDB" id="MicrosporidiaDB:VICG_01564"/>
<dbReference type="HOGENOM" id="CLU_1877044_0_0_1"/>
<gene>
    <name evidence="2" type="ORF">VICG_01564</name>
</gene>
<protein>
    <submittedName>
        <fullName evidence="2">Uncharacterized protein</fullName>
    </submittedName>
</protein>
<dbReference type="OrthoDB" id="10465011at2759"/>
<proteinExistence type="predicted"/>
<keyword evidence="1" id="KW-0472">Membrane</keyword>
<keyword evidence="1" id="KW-1133">Transmembrane helix</keyword>